<dbReference type="InterPro" id="IPR043502">
    <property type="entry name" value="DNA/RNA_pol_sf"/>
</dbReference>
<dbReference type="SUPFAM" id="SSF56672">
    <property type="entry name" value="DNA/RNA polymerases"/>
    <property type="match status" value="1"/>
</dbReference>
<protein>
    <recommendedName>
        <fullName evidence="1">Reverse transcriptase domain-containing protein</fullName>
    </recommendedName>
</protein>
<evidence type="ECO:0000259" key="1">
    <source>
        <dbReference type="PROSITE" id="PS50878"/>
    </source>
</evidence>
<organism evidence="2 3">
    <name type="scientific">Brassica oleracea var. oleracea</name>
    <dbReference type="NCBI Taxonomy" id="109376"/>
    <lineage>
        <taxon>Eukaryota</taxon>
        <taxon>Viridiplantae</taxon>
        <taxon>Streptophyta</taxon>
        <taxon>Embryophyta</taxon>
        <taxon>Tracheophyta</taxon>
        <taxon>Spermatophyta</taxon>
        <taxon>Magnoliopsida</taxon>
        <taxon>eudicotyledons</taxon>
        <taxon>Gunneridae</taxon>
        <taxon>Pentapetalae</taxon>
        <taxon>rosids</taxon>
        <taxon>malvids</taxon>
        <taxon>Brassicales</taxon>
        <taxon>Brassicaceae</taxon>
        <taxon>Brassiceae</taxon>
        <taxon>Brassica</taxon>
    </lineage>
</organism>
<feature type="domain" description="Reverse transcriptase" evidence="1">
    <location>
        <begin position="1"/>
        <end position="145"/>
    </location>
</feature>
<evidence type="ECO:0000313" key="2">
    <source>
        <dbReference type="EnsemblPlants" id="Bo4g078650.1"/>
    </source>
</evidence>
<keyword evidence="3" id="KW-1185">Reference proteome</keyword>
<dbReference type="Proteomes" id="UP000032141">
    <property type="component" value="Chromosome C4"/>
</dbReference>
<dbReference type="HOGENOM" id="CLU_000680_24_1_1"/>
<sequence length="145" mass="16821">MSKAYDRVEWEFIKALLQKMGFHDHWIKLMMECISSVQYRVLLNGQPRGLIIPQRGLRQGDPLSPYLFILCTEALITNIKKSEREKQLTGIKVARACPSISHLLFADDSLFFCKAQKEECHTILRILKEYEKASGQLINFDKFSI</sequence>
<dbReference type="PANTHER" id="PTHR31635">
    <property type="entry name" value="REVERSE TRANSCRIPTASE DOMAIN-CONTAINING PROTEIN-RELATED"/>
    <property type="match status" value="1"/>
</dbReference>
<dbReference type="Gramene" id="Bo4g078650.1">
    <property type="protein sequence ID" value="Bo4g078650.1"/>
    <property type="gene ID" value="Bo4g078650"/>
</dbReference>
<reference evidence="2 3" key="1">
    <citation type="journal article" date="2014" name="Genome Biol.">
        <title>Transcriptome and methylome profiling reveals relics of genome dominance in the mesopolyploid Brassica oleracea.</title>
        <authorList>
            <person name="Parkin I.A."/>
            <person name="Koh C."/>
            <person name="Tang H."/>
            <person name="Robinson S.J."/>
            <person name="Kagale S."/>
            <person name="Clarke W.E."/>
            <person name="Town C.D."/>
            <person name="Nixon J."/>
            <person name="Krishnakumar V."/>
            <person name="Bidwell S.L."/>
            <person name="Denoeud F."/>
            <person name="Belcram H."/>
            <person name="Links M.G."/>
            <person name="Just J."/>
            <person name="Clarke C."/>
            <person name="Bender T."/>
            <person name="Huebert T."/>
            <person name="Mason A.S."/>
            <person name="Pires J.C."/>
            <person name="Barker G."/>
            <person name="Moore J."/>
            <person name="Walley P.G."/>
            <person name="Manoli S."/>
            <person name="Batley J."/>
            <person name="Edwards D."/>
            <person name="Nelson M.N."/>
            <person name="Wang X."/>
            <person name="Paterson A.H."/>
            <person name="King G."/>
            <person name="Bancroft I."/>
            <person name="Chalhoub B."/>
            <person name="Sharpe A.G."/>
        </authorList>
    </citation>
    <scope>NUCLEOTIDE SEQUENCE</scope>
    <source>
        <strain evidence="2 3">cv. TO1000</strain>
    </source>
</reference>
<name>A0A0D3BUS5_BRAOL</name>
<proteinExistence type="predicted"/>
<dbReference type="AlphaFoldDB" id="A0A0D3BUS5"/>
<dbReference type="OMA" id="DRWIRWI"/>
<dbReference type="EnsemblPlants" id="Bo4g078650.1">
    <property type="protein sequence ID" value="Bo4g078650.1"/>
    <property type="gene ID" value="Bo4g078650"/>
</dbReference>
<dbReference type="PANTHER" id="PTHR31635:SF196">
    <property type="entry name" value="REVERSE TRANSCRIPTASE DOMAIN-CONTAINING PROTEIN-RELATED"/>
    <property type="match status" value="1"/>
</dbReference>
<dbReference type="PROSITE" id="PS50878">
    <property type="entry name" value="RT_POL"/>
    <property type="match status" value="1"/>
</dbReference>
<evidence type="ECO:0000313" key="3">
    <source>
        <dbReference type="Proteomes" id="UP000032141"/>
    </source>
</evidence>
<dbReference type="InterPro" id="IPR000477">
    <property type="entry name" value="RT_dom"/>
</dbReference>
<dbReference type="Pfam" id="PF00078">
    <property type="entry name" value="RVT_1"/>
    <property type="match status" value="1"/>
</dbReference>
<accession>A0A0D3BUS5</accession>
<dbReference type="eggNOG" id="KOG1075">
    <property type="taxonomic scope" value="Eukaryota"/>
</dbReference>
<reference evidence="2" key="2">
    <citation type="submission" date="2015-03" db="UniProtKB">
        <authorList>
            <consortium name="EnsemblPlants"/>
        </authorList>
    </citation>
    <scope>IDENTIFICATION</scope>
</reference>